<dbReference type="InterPro" id="IPR036770">
    <property type="entry name" value="Ankyrin_rpt-contain_sf"/>
</dbReference>
<reference evidence="8" key="1">
    <citation type="submission" date="2021-06" db="EMBL/GenBank/DDBJ databases">
        <authorList>
            <person name="Kallberg Y."/>
            <person name="Tangrot J."/>
            <person name="Rosling A."/>
        </authorList>
    </citation>
    <scope>NUCLEOTIDE SEQUENCE</scope>
    <source>
        <strain evidence="8">FL130A</strain>
    </source>
</reference>
<feature type="region of interest" description="Disordered" evidence="5">
    <location>
        <begin position="244"/>
        <end position="266"/>
    </location>
</feature>
<evidence type="ECO:0000259" key="7">
    <source>
        <dbReference type="PROSITE" id="PS51704"/>
    </source>
</evidence>
<feature type="repeat" description="ANK" evidence="4">
    <location>
        <begin position="508"/>
        <end position="540"/>
    </location>
</feature>
<feature type="region of interest" description="Disordered" evidence="5">
    <location>
        <begin position="573"/>
        <end position="618"/>
    </location>
</feature>
<dbReference type="OrthoDB" id="1577640at2759"/>
<feature type="domain" description="GP-PDE" evidence="7">
    <location>
        <begin position="811"/>
        <end position="1135"/>
    </location>
</feature>
<feature type="repeat" description="ANK" evidence="4">
    <location>
        <begin position="474"/>
        <end position="506"/>
    </location>
</feature>
<dbReference type="PANTHER" id="PTHR22958:SF23">
    <property type="entry name" value="DEPENDENT KINASE INHIBITOR PHO81, PUTATIVE (AFU_ORTHOLOGUE AFUA_4G06020)-RELATED"/>
    <property type="match status" value="1"/>
</dbReference>
<evidence type="ECO:0000256" key="1">
    <source>
        <dbReference type="ARBA" id="ARBA00022737"/>
    </source>
</evidence>
<dbReference type="InterPro" id="IPR057506">
    <property type="entry name" value="C2_GPCPD1"/>
</dbReference>
<feature type="repeat" description="ANK" evidence="4">
    <location>
        <begin position="541"/>
        <end position="573"/>
    </location>
</feature>
<dbReference type="Gene3D" id="3.20.20.190">
    <property type="entry name" value="Phosphatidylinositol (PI) phosphodiesterase"/>
    <property type="match status" value="1"/>
</dbReference>
<name>A0A9N9FGZ0_9GLOM</name>
<feature type="repeat" description="ANK" evidence="4">
    <location>
        <begin position="376"/>
        <end position="408"/>
    </location>
</feature>
<dbReference type="SMART" id="SM00248">
    <property type="entry name" value="ANK"/>
    <property type="match status" value="8"/>
</dbReference>
<proteinExistence type="predicted"/>
<dbReference type="PROSITE" id="PS51382">
    <property type="entry name" value="SPX"/>
    <property type="match status" value="1"/>
</dbReference>
<evidence type="ECO:0000259" key="6">
    <source>
        <dbReference type="PROSITE" id="PS51382"/>
    </source>
</evidence>
<protein>
    <submittedName>
        <fullName evidence="8">12469_t:CDS:1</fullName>
    </submittedName>
</protein>
<gene>
    <name evidence="8" type="ORF">ALEPTO_LOCUS5054</name>
</gene>
<dbReference type="InterPro" id="IPR002110">
    <property type="entry name" value="Ankyrin_rpt"/>
</dbReference>
<keyword evidence="2" id="KW-0378">Hydrolase</keyword>
<evidence type="ECO:0000256" key="2">
    <source>
        <dbReference type="ARBA" id="ARBA00022801"/>
    </source>
</evidence>
<dbReference type="PROSITE" id="PS50088">
    <property type="entry name" value="ANK_REPEAT"/>
    <property type="match status" value="6"/>
</dbReference>
<comment type="caution">
    <text evidence="8">The sequence shown here is derived from an EMBL/GenBank/DDBJ whole genome shotgun (WGS) entry which is preliminary data.</text>
</comment>
<accession>A0A9N9FGZ0</accession>
<feature type="repeat" description="ANK" evidence="4">
    <location>
        <begin position="442"/>
        <end position="474"/>
    </location>
</feature>
<dbReference type="SUPFAM" id="SSF51695">
    <property type="entry name" value="PLC-like phosphodiesterases"/>
    <property type="match status" value="1"/>
</dbReference>
<dbReference type="Pfam" id="PF12796">
    <property type="entry name" value="Ank_2"/>
    <property type="match status" value="3"/>
</dbReference>
<organism evidence="8 9">
    <name type="scientific">Ambispora leptoticha</name>
    <dbReference type="NCBI Taxonomy" id="144679"/>
    <lineage>
        <taxon>Eukaryota</taxon>
        <taxon>Fungi</taxon>
        <taxon>Fungi incertae sedis</taxon>
        <taxon>Mucoromycota</taxon>
        <taxon>Glomeromycotina</taxon>
        <taxon>Glomeromycetes</taxon>
        <taxon>Archaeosporales</taxon>
        <taxon>Ambisporaceae</taxon>
        <taxon>Ambispora</taxon>
    </lineage>
</organism>
<feature type="repeat" description="ANK" evidence="4">
    <location>
        <begin position="409"/>
        <end position="441"/>
    </location>
</feature>
<sequence>MKFGKQLLNQQITEWASHYINYKGMKKIINSLKSTEAATNVNTSNTNTHHRNHINGNGDSNRRSLTSSTMITLGPRYLMKAIHAENNNHTNSGIPFDENQTFLQQQKTSFFFKLERELEKVNSFYLQKEAEFRVRLRTLIDKKKILLARKRRLSAGSASLTALKEGFQQFQQDLNKLQQFIEINATGFRKILKKWDKRSKSSTKELYLSRQVEIQPCFNRDIITELADNARDNLLELEDIASGLSNSSPSSPYSPERKLSIGGESQTSDVMDDLETELFKAITTGSISSVQEILERIRDHPTGENRDQISRVFWRACSEGSTESIQLLAETNLINYKYMDDISDRTCLHEAAIVGRTALAKLCVEHEVNVNCTDVYGRQPLHYVCMYGHNEAATYLLSVNAKIENIDHDGFSPLIYAITNGHTRCVELLIDNGAHIEPQKEGDHIPLSLACQYGHKDIALLLLKKGAKITANIEGLYPLHLTSREGHHELSKILTEHGALLDTVDKYNGWSPIFYAASEGHIQCVKVLLDAKCEVNIKDESGRTPIYYAAWEGHIECINLLNSAGGRVNVAETQNGHQSNGHQQNGHQPNGHQPNGHQPNGHQQNGHQRNGHQNGLFDDREKFDANTIPLPPLSLPPPIIPVRIYGHNYLDKKYHVQVTLGHNSAKSLKPPVHLYGNSQISSLKLIVSSKPDMGMIPHSVILPLGDDREVFSFQLDTLENFTLEFDIFPTFGSRVIGRGVVLPYVFSPSDGQDRDLMTGGTGRRCICPLFNTHLKVVGEVSFEFEVVKPFQSVQLEIGGRVETYWKSTNPITLFNSRLELPLVANGFTHSFITASSLSDEYIQIVVQVTRDMIAVVYSDWMLPVDEFDLSVSDVTYKQFKTMGERILNGNKESVDFKKEKNKAKLHKMVHRAYLSLEEVLEHLPLDIGVNIEIKYPTVYEMSNYWFSNIPDINTYVDTILQSVYDQAQATHGNGIGTSSNHTYHIPPVKRSVIFSSFNPAICSAINWKQPNYAVFFNTYCGFESGATNRGKKRKARSEHNVDEDTTYEEVIIRDKRCTSIKEAIKFAKSNNLLGIICEATLLIQVPTLITNVKKAGLMLITFGSANNDSCNMRLQERYGVDAIMIDGVIKYDNRQNVF</sequence>
<dbReference type="Pfam" id="PF03009">
    <property type="entry name" value="GDPD"/>
    <property type="match status" value="1"/>
</dbReference>
<dbReference type="InterPro" id="IPR030395">
    <property type="entry name" value="GP_PDE_dom"/>
</dbReference>
<dbReference type="PROSITE" id="PS50297">
    <property type="entry name" value="ANK_REP_REGION"/>
    <property type="match status" value="5"/>
</dbReference>
<dbReference type="Pfam" id="PF03105">
    <property type="entry name" value="SPX"/>
    <property type="match status" value="2"/>
</dbReference>
<dbReference type="Gene3D" id="1.25.40.20">
    <property type="entry name" value="Ankyrin repeat-containing domain"/>
    <property type="match status" value="1"/>
</dbReference>
<dbReference type="InterPro" id="IPR004331">
    <property type="entry name" value="SPX_dom"/>
</dbReference>
<dbReference type="GO" id="GO:0047389">
    <property type="term" value="F:glycerophosphocholine phosphodiesterase activity"/>
    <property type="evidence" value="ECO:0007669"/>
    <property type="project" value="TreeGrafter"/>
</dbReference>
<evidence type="ECO:0000256" key="5">
    <source>
        <dbReference type="SAM" id="MobiDB-lite"/>
    </source>
</evidence>
<dbReference type="CDD" id="cd14483">
    <property type="entry name" value="SPX_PHO81_NUC-2_like"/>
    <property type="match status" value="1"/>
</dbReference>
<feature type="region of interest" description="Disordered" evidence="5">
    <location>
        <begin position="42"/>
        <end position="65"/>
    </location>
</feature>
<dbReference type="EMBL" id="CAJVPS010001316">
    <property type="protein sequence ID" value="CAG8533496.1"/>
    <property type="molecule type" value="Genomic_DNA"/>
</dbReference>
<dbReference type="PANTHER" id="PTHR22958">
    <property type="entry name" value="GLYCEROPHOSPHORYL DIESTER PHOSPHODIESTERASE"/>
    <property type="match status" value="1"/>
</dbReference>
<dbReference type="Proteomes" id="UP000789508">
    <property type="component" value="Unassembled WGS sequence"/>
</dbReference>
<dbReference type="GO" id="GO:0046475">
    <property type="term" value="P:glycerophospholipid catabolic process"/>
    <property type="evidence" value="ECO:0007669"/>
    <property type="project" value="TreeGrafter"/>
</dbReference>
<evidence type="ECO:0000313" key="8">
    <source>
        <dbReference type="EMBL" id="CAG8533496.1"/>
    </source>
</evidence>
<evidence type="ECO:0000256" key="4">
    <source>
        <dbReference type="PROSITE-ProRule" id="PRU00023"/>
    </source>
</evidence>
<dbReference type="InterPro" id="IPR051578">
    <property type="entry name" value="GDPD"/>
</dbReference>
<evidence type="ECO:0000256" key="3">
    <source>
        <dbReference type="ARBA" id="ARBA00023043"/>
    </source>
</evidence>
<feature type="compositionally biased region" description="Low complexity" evidence="5">
    <location>
        <begin position="574"/>
        <end position="615"/>
    </location>
</feature>
<dbReference type="Pfam" id="PF25329">
    <property type="entry name" value="C2_GDE1"/>
    <property type="match status" value="1"/>
</dbReference>
<feature type="compositionally biased region" description="Low complexity" evidence="5">
    <location>
        <begin position="244"/>
        <end position="254"/>
    </location>
</feature>
<dbReference type="PROSITE" id="PS51704">
    <property type="entry name" value="GP_PDE"/>
    <property type="match status" value="1"/>
</dbReference>
<dbReference type="InterPro" id="IPR017946">
    <property type="entry name" value="PLC-like_Pdiesterase_TIM-brl"/>
</dbReference>
<evidence type="ECO:0000313" key="9">
    <source>
        <dbReference type="Proteomes" id="UP000789508"/>
    </source>
</evidence>
<dbReference type="AlphaFoldDB" id="A0A9N9FGZ0"/>
<keyword evidence="9" id="KW-1185">Reference proteome</keyword>
<feature type="domain" description="SPX" evidence="6">
    <location>
        <begin position="1"/>
        <end position="209"/>
    </location>
</feature>
<keyword evidence="1" id="KW-0677">Repeat</keyword>
<dbReference type="SUPFAM" id="SSF48403">
    <property type="entry name" value="Ankyrin repeat"/>
    <property type="match status" value="1"/>
</dbReference>
<keyword evidence="3 4" id="KW-0040">ANK repeat</keyword>